<dbReference type="InterPro" id="IPR027417">
    <property type="entry name" value="P-loop_NTPase"/>
</dbReference>
<sequence>MSFNNSQAFHIFGGVFTNVESGGQKQPADPALYYLSQAIYGVGAGHNAEKRSPPPKCHPDTRRDVLDILHNWSRRSSSEDHILWLYGPAGAGKSAIAQTLAEQWQSQNRLASSFFFSRRDGTRNTGASLFLTIAYGLVVSIPDLREPILDVIRKDPDVLQTSLEEQFQRLIVEPCRSLEPSSVCGWVIVIDGLDECIEKGQRHRVLSILAKALPNAFPFRLLICSRPEPLIQEVFNTQTLRPFSRRVALNSEIFQIDHDIKIFLTHEFERIRTLPRNAHIQFTSSWPACGIIDELVKKASGQFLYAAAIVKFVENEYCHPCEQLEFVLHARSHSYQDSHSPFHELDNIYHQILTTNARRSEVRDVLRALLSISRIHTDHDRHYFPPSPRYIEALLLLREGSVLPTFHGMHSILSIGGTDGEIRILHPSFYDFLHDAARSGDFFVGTEQDQHGYLACQLLRAINHYSQLCEGNQDQLRFDHGTVLRTAWSYWGYHCSKSNLNEKVVNTLRKIDFKINLESHLTSYLQTKSDKLGIQHFFREAELVIQCLRTNLECGDIVCRLSDYRRGFRVAVSLPDTSDVALSKILDAVATALGFLLVGGTWTYWMELDDRLRMLAGTYLDFSCQSEQLRVISIGNDCACTRAREASSRLSLPCVESTSNVDVYHIQLSASVRNLTRIAMRNVSEWQPQLQTGRLTRSPAKSTDAPYCQLHKLLDFCGPSSELLDLVPPLLAKIESKMDQEDVLKWLQNTRPKPLLSLSRFEELRGLDARGLPAGAGQNLKAKTDPPSVVRSHESFSDFTESEGSNLNNSGAFVVLVATVFSLMESTAPALHALGVN</sequence>
<evidence type="ECO:0000259" key="2">
    <source>
        <dbReference type="PROSITE" id="PS50837"/>
    </source>
</evidence>
<dbReference type="Pfam" id="PF24883">
    <property type="entry name" value="NPHP3_N"/>
    <property type="match status" value="1"/>
</dbReference>
<dbReference type="PANTHER" id="PTHR10039:SF17">
    <property type="entry name" value="FUNGAL STAND N-TERMINAL GOODBYE DOMAIN-CONTAINING PROTEIN-RELATED"/>
    <property type="match status" value="1"/>
</dbReference>
<dbReference type="eggNOG" id="ENOG502QWK4">
    <property type="taxonomic scope" value="Eukaryota"/>
</dbReference>
<organism evidence="3 4">
    <name type="scientific">Moniliophthora roreri</name>
    <name type="common">Frosty pod rot fungus</name>
    <name type="synonym">Monilia roreri</name>
    <dbReference type="NCBI Taxonomy" id="221103"/>
    <lineage>
        <taxon>Eukaryota</taxon>
        <taxon>Fungi</taxon>
        <taxon>Dikarya</taxon>
        <taxon>Basidiomycota</taxon>
        <taxon>Agaricomycotina</taxon>
        <taxon>Agaricomycetes</taxon>
        <taxon>Agaricomycetidae</taxon>
        <taxon>Agaricales</taxon>
        <taxon>Marasmiineae</taxon>
        <taxon>Marasmiaceae</taxon>
        <taxon>Moniliophthora</taxon>
    </lineage>
</organism>
<dbReference type="EMBL" id="LATX01002384">
    <property type="protein sequence ID" value="KTB30426.1"/>
    <property type="molecule type" value="Genomic_DNA"/>
</dbReference>
<dbReference type="InterPro" id="IPR056884">
    <property type="entry name" value="NPHP3-like_N"/>
</dbReference>
<accession>A0A0W0F278</accession>
<reference evidence="3 4" key="1">
    <citation type="submission" date="2015-12" db="EMBL/GenBank/DDBJ databases">
        <title>Draft genome sequence of Moniliophthora roreri, the causal agent of frosty pod rot of cacao.</title>
        <authorList>
            <person name="Aime M.C."/>
            <person name="Diaz-Valderrama J.R."/>
            <person name="Kijpornyongpan T."/>
            <person name="Phillips-Mora W."/>
        </authorList>
    </citation>
    <scope>NUCLEOTIDE SEQUENCE [LARGE SCALE GENOMIC DNA]</scope>
    <source>
        <strain evidence="3 4">MCA 2952</strain>
    </source>
</reference>
<dbReference type="SUPFAM" id="SSF52540">
    <property type="entry name" value="P-loop containing nucleoside triphosphate hydrolases"/>
    <property type="match status" value="1"/>
</dbReference>
<dbReference type="PROSITE" id="PS50837">
    <property type="entry name" value="NACHT"/>
    <property type="match status" value="1"/>
</dbReference>
<dbReference type="AlphaFoldDB" id="A0A0W0F278"/>
<dbReference type="PANTHER" id="PTHR10039">
    <property type="entry name" value="AMELOGENIN"/>
    <property type="match status" value="1"/>
</dbReference>
<evidence type="ECO:0000256" key="1">
    <source>
        <dbReference type="ARBA" id="ARBA00022737"/>
    </source>
</evidence>
<feature type="domain" description="NACHT" evidence="2">
    <location>
        <begin position="81"/>
        <end position="227"/>
    </location>
</feature>
<keyword evidence="1" id="KW-0677">Repeat</keyword>
<gene>
    <name evidence="3" type="ORF">WG66_17009</name>
</gene>
<comment type="caution">
    <text evidence="3">The sequence shown here is derived from an EMBL/GenBank/DDBJ whole genome shotgun (WGS) entry which is preliminary data.</text>
</comment>
<name>A0A0W0F278_MONRR</name>
<evidence type="ECO:0000313" key="3">
    <source>
        <dbReference type="EMBL" id="KTB30426.1"/>
    </source>
</evidence>
<dbReference type="InterPro" id="IPR007111">
    <property type="entry name" value="NACHT_NTPase"/>
</dbReference>
<protein>
    <recommendedName>
        <fullName evidence="2">NACHT domain-containing protein</fullName>
    </recommendedName>
</protein>
<dbReference type="Gene3D" id="3.40.50.300">
    <property type="entry name" value="P-loop containing nucleotide triphosphate hydrolases"/>
    <property type="match status" value="1"/>
</dbReference>
<dbReference type="Proteomes" id="UP000054988">
    <property type="component" value="Unassembled WGS sequence"/>
</dbReference>
<evidence type="ECO:0000313" key="4">
    <source>
        <dbReference type="Proteomes" id="UP000054988"/>
    </source>
</evidence>
<proteinExistence type="predicted"/>